<feature type="compositionally biased region" description="Basic and acidic residues" evidence="2">
    <location>
        <begin position="444"/>
        <end position="471"/>
    </location>
</feature>
<feature type="compositionally biased region" description="Basic and acidic residues" evidence="2">
    <location>
        <begin position="361"/>
        <end position="375"/>
    </location>
</feature>
<feature type="compositionally biased region" description="Basic and acidic residues" evidence="2">
    <location>
        <begin position="416"/>
        <end position="434"/>
    </location>
</feature>
<reference evidence="5" key="1">
    <citation type="journal article" date="2019" name="Int. J. Syst. Evol. Microbiol.">
        <title>The Global Catalogue of Microorganisms (GCM) 10K type strain sequencing project: providing services to taxonomists for standard genome sequencing and annotation.</title>
        <authorList>
            <consortium name="The Broad Institute Genomics Platform"/>
            <consortium name="The Broad Institute Genome Sequencing Center for Infectious Disease"/>
            <person name="Wu L."/>
            <person name="Ma J."/>
        </authorList>
    </citation>
    <scope>NUCLEOTIDE SEQUENCE [LARGE SCALE GENOMIC DNA]</scope>
    <source>
        <strain evidence="5">CGMCC 4.7192</strain>
    </source>
</reference>
<evidence type="ECO:0000313" key="4">
    <source>
        <dbReference type="EMBL" id="MFD2207007.1"/>
    </source>
</evidence>
<feature type="region of interest" description="Disordered" evidence="2">
    <location>
        <begin position="386"/>
        <end position="516"/>
    </location>
</feature>
<gene>
    <name evidence="4" type="ORF">ACFSKO_15375</name>
</gene>
<feature type="compositionally biased region" description="Basic and acidic residues" evidence="2">
    <location>
        <begin position="484"/>
        <end position="514"/>
    </location>
</feature>
<evidence type="ECO:0000256" key="2">
    <source>
        <dbReference type="SAM" id="MobiDB-lite"/>
    </source>
</evidence>
<feature type="coiled-coil region" evidence="1">
    <location>
        <begin position="2829"/>
        <end position="2860"/>
    </location>
</feature>
<feature type="compositionally biased region" description="Basic and acidic residues" evidence="2">
    <location>
        <begin position="386"/>
        <end position="407"/>
    </location>
</feature>
<evidence type="ECO:0000256" key="3">
    <source>
        <dbReference type="SAM" id="Phobius"/>
    </source>
</evidence>
<feature type="coiled-coil region" evidence="1">
    <location>
        <begin position="2001"/>
        <end position="2095"/>
    </location>
</feature>
<dbReference type="RefSeq" id="WP_380253212.1">
    <property type="nucleotide sequence ID" value="NZ_JBHUII010000010.1"/>
</dbReference>
<feature type="compositionally biased region" description="Polar residues" evidence="2">
    <location>
        <begin position="218"/>
        <end position="236"/>
    </location>
</feature>
<keyword evidence="3" id="KW-0472">Membrane</keyword>
<feature type="region of interest" description="Disordered" evidence="2">
    <location>
        <begin position="1268"/>
        <end position="1296"/>
    </location>
</feature>
<dbReference type="Proteomes" id="UP001597294">
    <property type="component" value="Unassembled WGS sequence"/>
</dbReference>
<organism evidence="4 5">
    <name type="scientific">Kiloniella antarctica</name>
    <dbReference type="NCBI Taxonomy" id="1550907"/>
    <lineage>
        <taxon>Bacteria</taxon>
        <taxon>Pseudomonadati</taxon>
        <taxon>Pseudomonadota</taxon>
        <taxon>Alphaproteobacteria</taxon>
        <taxon>Rhodospirillales</taxon>
        <taxon>Kiloniellaceae</taxon>
        <taxon>Kiloniella</taxon>
    </lineage>
</organism>
<comment type="caution">
    <text evidence="4">The sequence shown here is derived from an EMBL/GenBank/DDBJ whole genome shotgun (WGS) entry which is preliminary data.</text>
</comment>
<keyword evidence="3" id="KW-0812">Transmembrane</keyword>
<feature type="coiled-coil region" evidence="1">
    <location>
        <begin position="739"/>
        <end position="773"/>
    </location>
</feature>
<feature type="region of interest" description="Disordered" evidence="2">
    <location>
        <begin position="218"/>
        <end position="285"/>
    </location>
</feature>
<keyword evidence="1" id="KW-0175">Coiled coil</keyword>
<feature type="coiled-coil region" evidence="1">
    <location>
        <begin position="1072"/>
        <end position="1106"/>
    </location>
</feature>
<evidence type="ECO:0000313" key="5">
    <source>
        <dbReference type="Proteomes" id="UP001597294"/>
    </source>
</evidence>
<keyword evidence="5" id="KW-1185">Reference proteome</keyword>
<feature type="transmembrane region" description="Helical" evidence="3">
    <location>
        <begin position="12"/>
        <end position="30"/>
    </location>
</feature>
<feature type="compositionally biased region" description="Polar residues" evidence="2">
    <location>
        <begin position="264"/>
        <end position="273"/>
    </location>
</feature>
<sequence length="3449" mass="385157">MLGTIVHRIKISLSFLGGVSACITIIWPLSTAISQTYEAQQYLNQGYSVFTPGQEAIPGGGYATQATQAGQATQARQSEGYVSPYSPSQPYRPALPVGPIIENPIPTYNVQTYIAPLAMPIQNGTPGMTGRLATTETTTYTSGGTTTTSSTSRTTVYQVPNVVGTARTEPVAGGNTFISVAPSSPSVIQVPPFIENPSVIEAVPQAPAVVSRIETTTSDAVSTLSEDTDSNETSSAETTTKEVEEGTGDTEIVAEGDQPASVGETETSSQSGETVHHEKKKKQPGMTLEQITAMRKASEERAKRNLVREDVAPITSVDTVREWSGPNLNNLITQVGEIVRAAGSNSLAMLDKNTLEVEVDPKDIEDAASEEDKKREKEKKKLLKTLKELKERQEKERQKIKDELKREKKDKKYKARKEAERKLKEERKELEKKNRELKRKAEKHKKDGKDLDQAEKNLREIEQEMRRDGDPNCRSSACQNVRRLRADNQSERLDHLKSGDALQKEAKQFNRDVKNYQNASQELEDLKDRGFGMNEAERADRKADQRVEKLAEQEAKIKQAMKDLKKNADLKQKTEGVSREEADELRKQMKGLEGLLEKTNDAQKIAEKKAFITESVTLGLDAKAASIAYDQDVPRAFENKIDEAKSIRGMTTENLVKVSRRYDDSLKALDGVEQAIKTGKIPKGGPPEALAEFSQLSDNYEALDKEKRNLWGQTIKLRSRADTIKNFIKFGSSSSKVRKELSQYSKDELREQVKELEKIEDNLSWRAQNLHEKSEDVRREMRGLLPVVESDIFNRQVGLFNTEIANGLSLGADGKVNRKAFGNNVAAVADQQIQLAKLGSELNAVTRKLSSYNSQSGLTAQQAQETEVLAFKRDQIQERQNGIVSKLGELGVSGKMQEGKFVPTPVTRGGAITWNTARDQVVNTFKGIEENRRKVAAATNKKVSLAGLPETPDKSKKSSIQEVIDKDRNTLNQASSRMGGIIGATLPEIVQKIGSQQLLSDSSEVLYDLSGSAQQKKSKEVTVLEAAISDIDNNIEAVEETMFVARSNNVNWLEQGLNIQRETLFSSRAILEVKLDREKDKLKQEIVRVQTRAKQTSKETEELKQALTSLDLNISSVTAVEQALVKSGQQNLSQGYRAQRQALEISRNQVEKALERQRAIDREKIKNNPSGLNTIDRLLGRNELTLVKHDSQPTQVSVVTIENKKTKELANAIEALNKSIDSIEETMSATAGNNVPGLLKSLEGQREAMFTGRDSLEKQLNAEKVKLKQQVEKSKNQTPSEQREIARKKANPESIKESLNENIKAFDAAAKHYREIGQDGLAQVFDVQKASLEKEKNRLKATKASYTIGENKSPERAELDAIKSLVLWLNKDILPAFSKEDPALKILPSVIAEITHKFGAESTEQIIDEALDELVDNGLKPDGALFVDALFKRINRELNSQSESDEITVSEIPRLSFLAKILSTRKKGVNDQETAYLQGSYDTLKAKLEKKLYENLNKQGAAPLALIQDLSTLVQLASFPGTDTKQLRPLIAQFDRQLTRLEMSLKENKKEELNTVLSEANSNIRKLLFNIKQSIPKGREKANLSGELTKQLIKINDLRAKIYGQQFSSEESKSQTQIRKDYGISRLEQVRNLINSGNLVKALKVLKNLQIEDPAVKQSKTLAIIDLVTQIERRYGFLNESVKQKLGKLSDLREMRETALSEFVKETKDPKIITGISFHWAERLLREGQFTEATSVLSKALEKNLLDPSLLALQARVNLAQKGGEITEKDIKSVLGNIPASIGAEVGSIMLNGFVELGDHAKAKTLISVLRTAEDFDEATKTRLNIQLDFAEISVMASGLGAGQDDEALKKRIRDFQKRLMGAEGLNDKYKKALIASSNRLVQEIDKAIKWRASVEKSSTYASELGNIARRAVSSGRYDIAESALRKQIEKLINEHGPEDIDRGFMQVVRLLDGIRMRSQDPRLTEEQRKIFVEFLQKTGSYINEKLAGYFKERIATASKLARTKEKKESHLRSLQQINLELRSLAQLKMRLDLLSVSPKERVKKMSELVSAATKEIDKKEAQILKAFDGLGTVLRDNETTKINLEEQIAQLNSLRALRDGMKDYYIENAGNFSAPDYQMYGMNYGSFLPKNHREWEITTIQRTLAGVYANGKSADRIWEERKHLSNFTVGRGLREKTLANHKNTPRDREYEADEKKYRNHWLITALDDAKLKYLDQRRAELINEDRQRSRSERGKLFEEMINAEAKYLKALVGTSNAFLEMFEKLAQTGRLMKGAARELEGRIVYNQQRLLVEEYQTALIDEDAQRLFRAMIPLREASLAGELNSFVSYLHIDWYEAGPARAANLLGGMADTQAELEEVIAESQKLNIALIRAGHNLPNQLSEQDKEVLREHGFLKNNVYVIPKQIVLDPTKVGSEFVKKTQTGVAGTIDRFLNAKQAGELFATIAIPGGVAGKFGRWATAEVLAYGAVRSLGGKALAYGTGLVLEAGAFTLLNRTAQVALDPALLMKEGYWSSETLLKEYAHNLLIIGALKGFGAGAEGVAKLTQRIGAKQLAGMLKATTIFGEAAVLTALNGLLEGNQISQDEYLGNLLTVVMLKGTGKVLEGKKKSPLQRLNEVRINRWLESIGKPPIEGTGPTTKVSQLRDAQIRHVEYVDWLLFVDKPTKILMERYNGDWDAARKDYQNGNLSAQDMRKLVNLRRQIVDNLANEIVQEIGGEVQAFGSENLTSDYDISFVGPKAALGVILFNARFASRWKLASEIGGRETGLVLDTNAYTETIQSLIEAGKGDVLFQDAFAHLSARKALPKEAWDAHKKWILENTSESKKAEVTEALRLAEKYNAEYREAIEAQKEKLRNDKENPVQEVDLQITAENRLYENALKDILELRSSFEKATGAEKETLRQKLRNAQSKALYFAQEAYYTQAAIEHVVFTIQAAKRSITVESLLADTAPKLKINLTPEQGRQSYFEQIAHMLHEITHSGDPSKLASKGAKYFVRALDAAQIAGLKLGSLEKVVRETVELNDNRADIDKVKEILSKEAIEAREKELNRKLSDVEIEAIQNEAGLRYLADIQAAANILTAALYNQTSGFREASVEGAKGEKTNLEIANDNVDPDKRTAPQLNKPVVEKTPVIEKAPAAEVPRAPGSEVIKVDVSRPDLTAKAQNEFNFTDPSGAEHFLPLGKFLGSGSTSYVYELARQTKTRVVRVTVAESWDARVLDEFGRFALEKLVDTRFIRIVERFIRYDVTNTKNEYFEPRDTQSVEINERMERGTAEQIMAEQGGELTKGQSLALDQAVRELNRSGLAWLDVKPDNYSFEKLKGTDRWRVVVLDPGGIVALHGETAKQRYDNARNVQGLINRPSLEQLEVWQQFQNARGMVLNEIRQLVRENHRANFNLAAMKMSADGKVAFNPGGFMELPEVRRLFDLNPEASNDNYLQHYKTPPGARAKSQ</sequence>
<feature type="compositionally biased region" description="Acidic residues" evidence="2">
    <location>
        <begin position="245"/>
        <end position="254"/>
    </location>
</feature>
<dbReference type="PANTHER" id="PTHR45615">
    <property type="entry name" value="MYOSIN HEAVY CHAIN, NON-MUSCLE"/>
    <property type="match status" value="1"/>
</dbReference>
<proteinExistence type="predicted"/>
<feature type="region of interest" description="Disordered" evidence="2">
    <location>
        <begin position="361"/>
        <end position="380"/>
    </location>
</feature>
<accession>A0ABW5BM94</accession>
<keyword evidence="3" id="KW-1133">Transmembrane helix</keyword>
<protein>
    <submittedName>
        <fullName evidence="4">Uncharacterized protein</fullName>
    </submittedName>
</protein>
<dbReference type="EMBL" id="JBHUII010000010">
    <property type="protein sequence ID" value="MFD2207007.1"/>
    <property type="molecule type" value="Genomic_DNA"/>
</dbReference>
<name>A0ABW5BM94_9PROT</name>
<evidence type="ECO:0000256" key="1">
    <source>
        <dbReference type="SAM" id="Coils"/>
    </source>
</evidence>
<dbReference type="PANTHER" id="PTHR45615:SF40">
    <property type="entry name" value="MYOSIN HEAVY CHAIN, NON-MUSCLE"/>
    <property type="match status" value="1"/>
</dbReference>
<feature type="coiled-coil region" evidence="1">
    <location>
        <begin position="1531"/>
        <end position="1563"/>
    </location>
</feature>